<evidence type="ECO:0000256" key="2">
    <source>
        <dbReference type="ARBA" id="ARBA00022723"/>
    </source>
</evidence>
<evidence type="ECO:0000313" key="5">
    <source>
        <dbReference type="Proteomes" id="UP000070328"/>
    </source>
</evidence>
<dbReference type="GO" id="GO:0006107">
    <property type="term" value="P:oxaloacetate metabolic process"/>
    <property type="evidence" value="ECO:0007669"/>
    <property type="project" value="UniProtKB-ARBA"/>
</dbReference>
<keyword evidence="5" id="KW-1185">Reference proteome</keyword>
<comment type="similarity">
    <text evidence="1">Belongs to the FAH family.</text>
</comment>
<feature type="domain" description="Fumarylacetoacetase-like C-terminal" evidence="3">
    <location>
        <begin position="108"/>
        <end position="298"/>
    </location>
</feature>
<dbReference type="InterPro" id="IPR011234">
    <property type="entry name" value="Fumarylacetoacetase-like_C"/>
</dbReference>
<dbReference type="GO" id="GO:0046872">
    <property type="term" value="F:metal ion binding"/>
    <property type="evidence" value="ECO:0007669"/>
    <property type="project" value="UniProtKB-KW"/>
</dbReference>
<protein>
    <recommendedName>
        <fullName evidence="3">Fumarylacetoacetase-like C-terminal domain-containing protein</fullName>
    </recommendedName>
</protein>
<reference evidence="4 5" key="1">
    <citation type="submission" date="2014-02" db="EMBL/GenBank/DDBJ databases">
        <title>The genome sequence of Colletotrichum simmondsii CBS122122.</title>
        <authorList>
            <person name="Baroncelli R."/>
            <person name="Thon M.R."/>
        </authorList>
    </citation>
    <scope>NUCLEOTIDE SEQUENCE [LARGE SCALE GENOMIC DNA]</scope>
    <source>
        <strain evidence="4 5">CBS122122</strain>
    </source>
</reference>
<dbReference type="GO" id="GO:0050163">
    <property type="term" value="F:oxaloacetate tautomerase activity"/>
    <property type="evidence" value="ECO:0007669"/>
    <property type="project" value="UniProtKB-ARBA"/>
</dbReference>
<proteinExistence type="inferred from homology"/>
<dbReference type="OrthoDB" id="411064at2759"/>
<sequence length="304" mass="33145">MSFDRLIRFEDAEGVERYGNIDNNIPASELLGKTVQVVLGTLESGFNVSDDQAVVGKVGSPNLELKSTQTNLINVAVVSAAKHTPHYLRWGQLQVSCKRNKGLLLNSKFQPPKKPVIFATPPDRLAGPLDDIKIHADAQELLDYEGELSVVIGKDGFDIGEDKALDYVLGYTVSNDVSARNLHALDVSGYQMGYAKSFDGFGPIGPSLVSPKLITDPQNLKLTTTVNGTVRQSSDTSQMIWSCRQLISFASRGRTLRRGTVIMTGTPEGVGWHTNGCLNDGDVVQVEIENLGHIKNKMVFQKSD</sequence>
<dbReference type="PANTHER" id="PTHR11820">
    <property type="entry name" value="ACYLPYRUVASE"/>
    <property type="match status" value="1"/>
</dbReference>
<dbReference type="InterPro" id="IPR036663">
    <property type="entry name" value="Fumarylacetoacetase_C_sf"/>
</dbReference>
<evidence type="ECO:0000256" key="1">
    <source>
        <dbReference type="ARBA" id="ARBA00010211"/>
    </source>
</evidence>
<keyword evidence="2" id="KW-0479">Metal-binding</keyword>
<dbReference type="Pfam" id="PF01557">
    <property type="entry name" value="FAA_hydrolase"/>
    <property type="match status" value="1"/>
</dbReference>
<evidence type="ECO:0000313" key="4">
    <source>
        <dbReference type="EMBL" id="KXH29587.1"/>
    </source>
</evidence>
<dbReference type="SUPFAM" id="SSF56529">
    <property type="entry name" value="FAH"/>
    <property type="match status" value="1"/>
</dbReference>
<dbReference type="EMBL" id="JFBX01000750">
    <property type="protein sequence ID" value="KXH29587.1"/>
    <property type="molecule type" value="Genomic_DNA"/>
</dbReference>
<accession>A0A135S1G3</accession>
<comment type="caution">
    <text evidence="4">The sequence shown here is derived from an EMBL/GenBank/DDBJ whole genome shotgun (WGS) entry which is preliminary data.</text>
</comment>
<gene>
    <name evidence="4" type="ORF">CSIM01_06320</name>
</gene>
<dbReference type="FunFam" id="3.90.850.10:FF:000002">
    <property type="entry name" value="2-hydroxyhepta-2,4-diene-1,7-dioate isomerase"/>
    <property type="match status" value="1"/>
</dbReference>
<dbReference type="AlphaFoldDB" id="A0A135S1G3"/>
<evidence type="ECO:0000259" key="3">
    <source>
        <dbReference type="Pfam" id="PF01557"/>
    </source>
</evidence>
<dbReference type="Gene3D" id="3.90.850.10">
    <property type="entry name" value="Fumarylacetoacetase-like, C-terminal domain"/>
    <property type="match status" value="1"/>
</dbReference>
<name>A0A135S1G3_9PEZI</name>
<organism evidence="4 5">
    <name type="scientific">Colletotrichum simmondsii</name>
    <dbReference type="NCBI Taxonomy" id="703756"/>
    <lineage>
        <taxon>Eukaryota</taxon>
        <taxon>Fungi</taxon>
        <taxon>Dikarya</taxon>
        <taxon>Ascomycota</taxon>
        <taxon>Pezizomycotina</taxon>
        <taxon>Sordariomycetes</taxon>
        <taxon>Hypocreomycetidae</taxon>
        <taxon>Glomerellales</taxon>
        <taxon>Glomerellaceae</taxon>
        <taxon>Colletotrichum</taxon>
        <taxon>Colletotrichum acutatum species complex</taxon>
    </lineage>
</organism>
<dbReference type="Proteomes" id="UP000070328">
    <property type="component" value="Unassembled WGS sequence"/>
</dbReference>